<keyword evidence="1" id="KW-0812">Transmembrane</keyword>
<dbReference type="AlphaFoldDB" id="A0A2K3LQG7"/>
<reference evidence="2 3" key="1">
    <citation type="journal article" date="2014" name="Am. J. Bot.">
        <title>Genome assembly and annotation for red clover (Trifolium pratense; Fabaceae).</title>
        <authorList>
            <person name="Istvanek J."/>
            <person name="Jaros M."/>
            <person name="Krenek A."/>
            <person name="Repkova J."/>
        </authorList>
    </citation>
    <scope>NUCLEOTIDE SEQUENCE [LARGE SCALE GENOMIC DNA]</scope>
    <source>
        <strain evidence="3">cv. Tatra</strain>
        <tissue evidence="2">Young leaves</tissue>
    </source>
</reference>
<accession>A0A2K3LQG7</accession>
<sequence length="136" mass="14796">MPRRSSSSGALGLLVLSKQNTQGYVWRVLVVGIMLASVEINLYKVVNILLSFMILSLLVGFSIFVMASHLSRLALIPFSISVPVVLVAEQWILVDSSPTSPNGMNPLGYLHRGASYGMCQVDVESISSTLQEIDKL</sequence>
<feature type="transmembrane region" description="Helical" evidence="1">
    <location>
        <begin position="45"/>
        <end position="66"/>
    </location>
</feature>
<protein>
    <submittedName>
        <fullName evidence="2">Uncharacterized protein</fullName>
    </submittedName>
</protein>
<organism evidence="2 3">
    <name type="scientific">Trifolium pratense</name>
    <name type="common">Red clover</name>
    <dbReference type="NCBI Taxonomy" id="57577"/>
    <lineage>
        <taxon>Eukaryota</taxon>
        <taxon>Viridiplantae</taxon>
        <taxon>Streptophyta</taxon>
        <taxon>Embryophyta</taxon>
        <taxon>Tracheophyta</taxon>
        <taxon>Spermatophyta</taxon>
        <taxon>Magnoliopsida</taxon>
        <taxon>eudicotyledons</taxon>
        <taxon>Gunneridae</taxon>
        <taxon>Pentapetalae</taxon>
        <taxon>rosids</taxon>
        <taxon>fabids</taxon>
        <taxon>Fabales</taxon>
        <taxon>Fabaceae</taxon>
        <taxon>Papilionoideae</taxon>
        <taxon>50 kb inversion clade</taxon>
        <taxon>NPAAA clade</taxon>
        <taxon>Hologalegina</taxon>
        <taxon>IRL clade</taxon>
        <taxon>Trifolieae</taxon>
        <taxon>Trifolium</taxon>
    </lineage>
</organism>
<reference evidence="2 3" key="2">
    <citation type="journal article" date="2017" name="Front. Plant Sci.">
        <title>Gene Classification and Mining of Molecular Markers Useful in Red Clover (Trifolium pratense) Breeding.</title>
        <authorList>
            <person name="Istvanek J."/>
            <person name="Dluhosova J."/>
            <person name="Dluhos P."/>
            <person name="Patkova L."/>
            <person name="Nedelnik J."/>
            <person name="Repkova J."/>
        </authorList>
    </citation>
    <scope>NUCLEOTIDE SEQUENCE [LARGE SCALE GENOMIC DNA]</scope>
    <source>
        <strain evidence="3">cv. Tatra</strain>
        <tissue evidence="2">Young leaves</tissue>
    </source>
</reference>
<name>A0A2K3LQG7_TRIPR</name>
<proteinExistence type="predicted"/>
<dbReference type="EMBL" id="ASHM01038633">
    <property type="protein sequence ID" value="PNX80795.1"/>
    <property type="molecule type" value="Genomic_DNA"/>
</dbReference>
<dbReference type="Proteomes" id="UP000236291">
    <property type="component" value="Unassembled WGS sequence"/>
</dbReference>
<evidence type="ECO:0000313" key="2">
    <source>
        <dbReference type="EMBL" id="PNX80795.1"/>
    </source>
</evidence>
<gene>
    <name evidence="2" type="ORF">L195_g036806</name>
</gene>
<keyword evidence="1" id="KW-0472">Membrane</keyword>
<comment type="caution">
    <text evidence="2">The sequence shown here is derived from an EMBL/GenBank/DDBJ whole genome shotgun (WGS) entry which is preliminary data.</text>
</comment>
<evidence type="ECO:0000256" key="1">
    <source>
        <dbReference type="SAM" id="Phobius"/>
    </source>
</evidence>
<keyword evidence="1" id="KW-1133">Transmembrane helix</keyword>
<evidence type="ECO:0000313" key="3">
    <source>
        <dbReference type="Proteomes" id="UP000236291"/>
    </source>
</evidence>